<dbReference type="PROSITE" id="PS51257">
    <property type="entry name" value="PROKAR_LIPOPROTEIN"/>
    <property type="match status" value="1"/>
</dbReference>
<evidence type="ECO:0000313" key="8">
    <source>
        <dbReference type="EMBL" id="MEJ2901678.1"/>
    </source>
</evidence>
<comment type="similarity">
    <text evidence="2">Belongs to the SusD family.</text>
</comment>
<dbReference type="SUPFAM" id="SSF48452">
    <property type="entry name" value="TPR-like"/>
    <property type="match status" value="1"/>
</dbReference>
<accession>A0ABU8NHG7</accession>
<dbReference type="InterPro" id="IPR012944">
    <property type="entry name" value="SusD_RagB_dom"/>
</dbReference>
<evidence type="ECO:0000256" key="2">
    <source>
        <dbReference type="ARBA" id="ARBA00006275"/>
    </source>
</evidence>
<keyword evidence="9" id="KW-1185">Reference proteome</keyword>
<evidence type="ECO:0000256" key="3">
    <source>
        <dbReference type="ARBA" id="ARBA00022729"/>
    </source>
</evidence>
<sequence>MKNISYTILTIITIITFYSCKKDFLNEKPSSSIVQPTTLDEFQSLLDNSNTNNVSTGLGILASDDYVYYSDAIWQSARTATERNSYIWAKDLFEGEISDDWNKPYTAIFYANNVLAGLERIQVNSLNNIQWNQIKGWSLFVRAFAYYELIDNFASPYDAMTASTDMGVPLRLNPSIDELLQRSSVKETFDRIITDLTEAGELLSTSLPLANRNRPSKVAVHALLARIYVTMRDYTKAEQHADACLQLYNKLIDYNTLSKTANAPFSTTNDELIYAKSAAIKASYGSINTFTKIAPELIKLYSANDLRLVIFFVKQTDGSYRTKRAYHGNGLYPFVGLATDEVFLIKAECLARRGETNTSMDFINKLLGRRWNSNATTPAIPYQNVVAANPQEALDKILLERRKELVWRGLRWSDLRRLNKEGANISLTRTVNGVVHTLTPNDPKYVFPIPDNEIALSGIQQNLR</sequence>
<organism evidence="8 9">
    <name type="scientific">Pedobacter panaciterrae</name>
    <dbReference type="NCBI Taxonomy" id="363849"/>
    <lineage>
        <taxon>Bacteria</taxon>
        <taxon>Pseudomonadati</taxon>
        <taxon>Bacteroidota</taxon>
        <taxon>Sphingobacteriia</taxon>
        <taxon>Sphingobacteriales</taxon>
        <taxon>Sphingobacteriaceae</taxon>
        <taxon>Pedobacter</taxon>
    </lineage>
</organism>
<evidence type="ECO:0000313" key="9">
    <source>
        <dbReference type="Proteomes" id="UP001378956"/>
    </source>
</evidence>
<dbReference type="Pfam" id="PF07980">
    <property type="entry name" value="SusD_RagB"/>
    <property type="match status" value="1"/>
</dbReference>
<gene>
    <name evidence="8" type="ORF">WAE58_04555</name>
</gene>
<name>A0ABU8NHG7_9SPHI</name>
<evidence type="ECO:0000256" key="1">
    <source>
        <dbReference type="ARBA" id="ARBA00004442"/>
    </source>
</evidence>
<dbReference type="InterPro" id="IPR011990">
    <property type="entry name" value="TPR-like_helical_dom_sf"/>
</dbReference>
<reference evidence="8 9" key="1">
    <citation type="submission" date="2024-03" db="EMBL/GenBank/DDBJ databases">
        <title>Sequence of Lycoming College Course Isolates.</title>
        <authorList>
            <person name="Plotts O."/>
            <person name="Newman J."/>
        </authorList>
    </citation>
    <scope>NUCLEOTIDE SEQUENCE [LARGE SCALE GENOMIC DNA]</scope>
    <source>
        <strain evidence="8 9">CJB-3</strain>
    </source>
</reference>
<evidence type="ECO:0000259" key="7">
    <source>
        <dbReference type="Pfam" id="PF14322"/>
    </source>
</evidence>
<comment type="subcellular location">
    <subcellularLocation>
        <location evidence="1">Cell outer membrane</location>
    </subcellularLocation>
</comment>
<keyword evidence="3" id="KW-0732">Signal</keyword>
<dbReference type="EMBL" id="JBBEUB010000001">
    <property type="protein sequence ID" value="MEJ2901678.1"/>
    <property type="molecule type" value="Genomic_DNA"/>
</dbReference>
<dbReference type="Pfam" id="PF14322">
    <property type="entry name" value="SusD-like_3"/>
    <property type="match status" value="1"/>
</dbReference>
<evidence type="ECO:0000256" key="4">
    <source>
        <dbReference type="ARBA" id="ARBA00023136"/>
    </source>
</evidence>
<comment type="caution">
    <text evidence="8">The sequence shown here is derived from an EMBL/GenBank/DDBJ whole genome shotgun (WGS) entry which is preliminary data.</text>
</comment>
<dbReference type="InterPro" id="IPR033985">
    <property type="entry name" value="SusD-like_N"/>
</dbReference>
<keyword evidence="5" id="KW-0998">Cell outer membrane</keyword>
<protein>
    <submittedName>
        <fullName evidence="8">RagB/SusD family nutrient uptake outer membrane protein</fullName>
    </submittedName>
</protein>
<dbReference type="Gene3D" id="1.25.40.390">
    <property type="match status" value="1"/>
</dbReference>
<feature type="domain" description="RagB/SusD" evidence="6">
    <location>
        <begin position="341"/>
        <end position="461"/>
    </location>
</feature>
<dbReference type="Proteomes" id="UP001378956">
    <property type="component" value="Unassembled WGS sequence"/>
</dbReference>
<keyword evidence="4" id="KW-0472">Membrane</keyword>
<proteinExistence type="inferred from homology"/>
<dbReference type="RefSeq" id="WP_337715490.1">
    <property type="nucleotide sequence ID" value="NZ_JBBEUB010000001.1"/>
</dbReference>
<evidence type="ECO:0000256" key="5">
    <source>
        <dbReference type="ARBA" id="ARBA00023237"/>
    </source>
</evidence>
<evidence type="ECO:0000259" key="6">
    <source>
        <dbReference type="Pfam" id="PF07980"/>
    </source>
</evidence>
<feature type="domain" description="SusD-like N-terminal" evidence="7">
    <location>
        <begin position="23"/>
        <end position="228"/>
    </location>
</feature>